<reference evidence="2" key="1">
    <citation type="submission" date="2014-09" db="EMBL/GenBank/DDBJ databases">
        <authorList>
            <person name="Gomez-Valero L."/>
        </authorList>
    </citation>
    <scope>NUCLEOTIDE SEQUENCE [LARGE SCALE GENOMIC DNA]</scope>
    <source>
        <strain evidence="2">ATCC700992</strain>
    </source>
</reference>
<dbReference type="AlphaFoldDB" id="A0A098G9J9"/>
<proteinExistence type="predicted"/>
<name>A0A098G9J9_9GAMM</name>
<dbReference type="Proteomes" id="UP000032430">
    <property type="component" value="Chromosome I"/>
</dbReference>
<gene>
    <name evidence="1" type="ORF">LFA_4030</name>
</gene>
<dbReference type="STRING" id="1212491.LFA_4030"/>
<sequence>MLILDRGDYAIQPLSYKICDIYMIKMQYFYTNIYIGLHYCSRSFLCQINHINYF</sequence>
<dbReference type="HOGENOM" id="CLU_3044847_0_0_6"/>
<protein>
    <submittedName>
        <fullName evidence="1">Uncharacterized protein</fullName>
    </submittedName>
</protein>
<evidence type="ECO:0000313" key="1">
    <source>
        <dbReference type="EMBL" id="CEG58656.1"/>
    </source>
</evidence>
<organism evidence="1 2">
    <name type="scientific">Legionella fallonii LLAP-10</name>
    <dbReference type="NCBI Taxonomy" id="1212491"/>
    <lineage>
        <taxon>Bacteria</taxon>
        <taxon>Pseudomonadati</taxon>
        <taxon>Pseudomonadota</taxon>
        <taxon>Gammaproteobacteria</taxon>
        <taxon>Legionellales</taxon>
        <taxon>Legionellaceae</taxon>
        <taxon>Legionella</taxon>
    </lineage>
</organism>
<accession>A0A098G9J9</accession>
<dbReference type="EMBL" id="LN614827">
    <property type="protein sequence ID" value="CEG58656.1"/>
    <property type="molecule type" value="Genomic_DNA"/>
</dbReference>
<dbReference type="KEGG" id="lfa:LFA_4030"/>
<keyword evidence="2" id="KW-1185">Reference proteome</keyword>
<evidence type="ECO:0000313" key="2">
    <source>
        <dbReference type="Proteomes" id="UP000032430"/>
    </source>
</evidence>